<evidence type="ECO:0000256" key="6">
    <source>
        <dbReference type="ARBA" id="ARBA00023052"/>
    </source>
</evidence>
<evidence type="ECO:0000313" key="9">
    <source>
        <dbReference type="EMBL" id="MFD2741621.1"/>
    </source>
</evidence>
<dbReference type="Pfam" id="PF02779">
    <property type="entry name" value="Transket_pyr"/>
    <property type="match status" value="1"/>
</dbReference>
<dbReference type="InterPro" id="IPR029061">
    <property type="entry name" value="THDP-binding"/>
</dbReference>
<organism evidence="9 10">
    <name type="scientific">Sulfitobacter aestuarii</name>
    <dbReference type="NCBI Taxonomy" id="2161676"/>
    <lineage>
        <taxon>Bacteria</taxon>
        <taxon>Pseudomonadati</taxon>
        <taxon>Pseudomonadota</taxon>
        <taxon>Alphaproteobacteria</taxon>
        <taxon>Rhodobacterales</taxon>
        <taxon>Roseobacteraceae</taxon>
        <taxon>Sulfitobacter</taxon>
    </lineage>
</organism>
<keyword evidence="6" id="KW-0786">Thiamine pyrophosphate</keyword>
<evidence type="ECO:0000259" key="8">
    <source>
        <dbReference type="SMART" id="SM00861"/>
    </source>
</evidence>
<comment type="subunit">
    <text evidence="3">Homodimer. Part of the 2-oxoglutarate dehydrogenase (OGDH) complex composed of E1 (2-oxoglutarate dehydrogenase), E2 (dihydrolipoamide succinyltransferase) and E3 (dihydrolipoamide dehydrogenase); the complex contains multiple copies of the three enzymatic components (E1, E2 and E3).</text>
</comment>
<evidence type="ECO:0000256" key="2">
    <source>
        <dbReference type="ARBA" id="ARBA00003906"/>
    </source>
</evidence>
<keyword evidence="10" id="KW-1185">Reference proteome</keyword>
<comment type="cofactor">
    <cofactor evidence="1">
        <name>thiamine diphosphate</name>
        <dbReference type="ChEBI" id="CHEBI:58937"/>
    </cofactor>
</comment>
<dbReference type="Gene3D" id="3.40.50.920">
    <property type="match status" value="1"/>
</dbReference>
<gene>
    <name evidence="9" type="ORF">ACFSUD_18825</name>
</gene>
<dbReference type="Pfam" id="PF00676">
    <property type="entry name" value="E1_dh"/>
    <property type="match status" value="1"/>
</dbReference>
<feature type="domain" description="Transketolase-like pyrimidine-binding" evidence="8">
    <location>
        <begin position="413"/>
        <end position="587"/>
    </location>
</feature>
<dbReference type="RefSeq" id="WP_386376048.1">
    <property type="nucleotide sequence ID" value="NZ_JBHUMP010000034.1"/>
</dbReference>
<dbReference type="Pfam" id="PF02780">
    <property type="entry name" value="Transketolase_C"/>
    <property type="match status" value="1"/>
</dbReference>
<dbReference type="CDD" id="cd02000">
    <property type="entry name" value="TPP_E1_PDC_ADC_BCADC"/>
    <property type="match status" value="1"/>
</dbReference>
<reference evidence="10" key="1">
    <citation type="journal article" date="2019" name="Int. J. Syst. Evol. Microbiol.">
        <title>The Global Catalogue of Microorganisms (GCM) 10K type strain sequencing project: providing services to taxonomists for standard genome sequencing and annotation.</title>
        <authorList>
            <consortium name="The Broad Institute Genomics Platform"/>
            <consortium name="The Broad Institute Genome Sequencing Center for Infectious Disease"/>
            <person name="Wu L."/>
            <person name="Ma J."/>
        </authorList>
    </citation>
    <scope>NUCLEOTIDE SEQUENCE [LARGE SCALE GENOMIC DNA]</scope>
    <source>
        <strain evidence="10">TISTR 2562</strain>
    </source>
</reference>
<comment type="caution">
    <text evidence="9">The sequence shown here is derived from an EMBL/GenBank/DDBJ whole genome shotgun (WGS) entry which is preliminary data.</text>
</comment>
<dbReference type="InterPro" id="IPR033248">
    <property type="entry name" value="Transketolase_C"/>
</dbReference>
<dbReference type="SUPFAM" id="SSF52518">
    <property type="entry name" value="Thiamin diphosphate-binding fold (THDP-binding)"/>
    <property type="match status" value="2"/>
</dbReference>
<evidence type="ECO:0000256" key="1">
    <source>
        <dbReference type="ARBA" id="ARBA00001964"/>
    </source>
</evidence>
<evidence type="ECO:0000256" key="5">
    <source>
        <dbReference type="ARBA" id="ARBA00023002"/>
    </source>
</evidence>
<dbReference type="EMBL" id="JBHUMP010000034">
    <property type="protein sequence ID" value="MFD2741621.1"/>
    <property type="molecule type" value="Genomic_DNA"/>
</dbReference>
<evidence type="ECO:0000256" key="7">
    <source>
        <dbReference type="ARBA" id="ARBA00030680"/>
    </source>
</evidence>
<dbReference type="SMART" id="SM00861">
    <property type="entry name" value="Transket_pyr"/>
    <property type="match status" value="1"/>
</dbReference>
<dbReference type="InterPro" id="IPR005475">
    <property type="entry name" value="Transketolase-like_Pyr-bd"/>
</dbReference>
<dbReference type="Proteomes" id="UP001597474">
    <property type="component" value="Unassembled WGS sequence"/>
</dbReference>
<evidence type="ECO:0000256" key="3">
    <source>
        <dbReference type="ARBA" id="ARBA00011301"/>
    </source>
</evidence>
<evidence type="ECO:0000313" key="10">
    <source>
        <dbReference type="Proteomes" id="UP001597474"/>
    </source>
</evidence>
<dbReference type="Gene3D" id="3.40.50.970">
    <property type="match status" value="2"/>
</dbReference>
<dbReference type="InterPro" id="IPR001017">
    <property type="entry name" value="DH_E1"/>
</dbReference>
<proteinExistence type="predicted"/>
<accession>A0ABW5U9H5</accession>
<dbReference type="PANTHER" id="PTHR43257">
    <property type="entry name" value="PYRUVATE DEHYDROGENASE E1 COMPONENT BETA SUBUNIT"/>
    <property type="match status" value="1"/>
</dbReference>
<protein>
    <recommendedName>
        <fullName evidence="4">2-oxoglutarate dehydrogenase E1 component</fullName>
    </recommendedName>
    <alternativeName>
        <fullName evidence="7">Alpha-ketoglutarate dehydrogenase</fullName>
    </alternativeName>
</protein>
<dbReference type="InterPro" id="IPR009014">
    <property type="entry name" value="Transketo_C/PFOR_II"/>
</dbReference>
<evidence type="ECO:0000256" key="4">
    <source>
        <dbReference type="ARBA" id="ARBA00013321"/>
    </source>
</evidence>
<name>A0ABW5U9H5_9RHOB</name>
<comment type="function">
    <text evidence="2">E1 component of the 2-oxoglutarate dehydrogenase (OGDH) complex which catalyzes the decarboxylation of 2-oxoglutarate, the first step in the conversion of 2-oxoglutarate to succinyl-CoA and CO(2).</text>
</comment>
<dbReference type="PANTHER" id="PTHR43257:SF2">
    <property type="entry name" value="PYRUVATE DEHYDROGENASE E1 COMPONENT SUBUNIT BETA"/>
    <property type="match status" value="1"/>
</dbReference>
<dbReference type="SUPFAM" id="SSF52922">
    <property type="entry name" value="TK C-terminal domain-like"/>
    <property type="match status" value="1"/>
</dbReference>
<sequence length="745" mass="81887">MMNVSVEARHADGTGNLQAIEVNTPWWELTVTDADTLAVPKPQLATMLEQLYLIRHFEERLLELSKEGLLHGPAHASIGQEGAAVGLMSALETSDKINGTHRMHHQFLSKALNHAMLEGYDPREQEFPQQAQEVLFQTYSEILGLTPGYCGGRGGSMHLRWPEAGILGSNAIVGGNIPHAVGYALADKLSGRKHVSVAFFGDGAMQIGTAYEAMNLAALYNTPTIFCVENNLYAVSTHVSEQTRETRLGARGLGLGIPSISFDGMDVIAARRAMEIAQEQIEKSGGPVLIEARTYRHLHQSGPLRGSAFGYRDKEEEQSWLERDPVKVFPDQLERLSVLDRREIETIRGRAESSIDEVLSRLIEEHEGERRLIPTLWPDPKSVEHGIRGDLSELQEWRIVEAEELTEKNGREARFVDVISEAMLGNMERFDGLFIMGEDVHRLRGGTAGATKGIGERYPERLIGTPICENGFTGVALGAALNGMRPVVEIMYPDFALVAADQLFNQIAKVRHMFGGDFPVPVVVRSRVTQGTGYGSQHSMDAAGLFTLYPGWRVVAASTPHDYIGLLNAAVACNDPVLVLEYNQLFQKKGMVPKDDWDFIVPFGKARIVRGGTQATILTYGPMVDVCCAVAEEHGLDAEVIDLRTLDPLGLDWETIEASVARTNALLMVEQTTRGTSIGSRIVNDAQRRLFNLLDYEILHVTGTESSAVVSKVLEEAAFATAADVEAALRKVIDERNIERLEGSA</sequence>
<keyword evidence="5" id="KW-0560">Oxidoreductase</keyword>